<dbReference type="PANTHER" id="PTHR43283:SF18">
    <property type="match status" value="1"/>
</dbReference>
<evidence type="ECO:0000256" key="3">
    <source>
        <dbReference type="ARBA" id="ARBA00022989"/>
    </source>
</evidence>
<dbReference type="Pfam" id="PF09685">
    <property type="entry name" value="MamF_MmsF"/>
    <property type="match status" value="1"/>
</dbReference>
<evidence type="ECO:0000256" key="4">
    <source>
        <dbReference type="ARBA" id="ARBA00023136"/>
    </source>
</evidence>
<dbReference type="PROSITE" id="PS50943">
    <property type="entry name" value="HTH_CROC1"/>
    <property type="match status" value="1"/>
</dbReference>
<feature type="transmembrane region" description="Helical" evidence="5">
    <location>
        <begin position="79"/>
        <end position="103"/>
    </location>
</feature>
<dbReference type="InterPro" id="IPR001387">
    <property type="entry name" value="Cro/C1-type_HTH"/>
</dbReference>
<comment type="subcellular location">
    <subcellularLocation>
        <location evidence="1">Membrane</location>
        <topology evidence="1">Multi-pass membrane protein</topology>
    </subcellularLocation>
</comment>
<evidence type="ECO:0000256" key="2">
    <source>
        <dbReference type="ARBA" id="ARBA00022692"/>
    </source>
</evidence>
<dbReference type="SUPFAM" id="SSF47413">
    <property type="entry name" value="lambda repressor-like DNA-binding domains"/>
    <property type="match status" value="1"/>
</dbReference>
<feature type="transmembrane region" description="Helical" evidence="5">
    <location>
        <begin position="123"/>
        <end position="141"/>
    </location>
</feature>
<dbReference type="InterPro" id="IPR019109">
    <property type="entry name" value="MamF_MmsF"/>
</dbReference>
<evidence type="ECO:0000313" key="7">
    <source>
        <dbReference type="EMBL" id="NAS13694.1"/>
    </source>
</evidence>
<protein>
    <submittedName>
        <fullName evidence="7">Serine hydrolase</fullName>
    </submittedName>
</protein>
<dbReference type="EMBL" id="WXYO01000007">
    <property type="protein sequence ID" value="NAS13694.1"/>
    <property type="molecule type" value="Genomic_DNA"/>
</dbReference>
<dbReference type="CDD" id="cd00093">
    <property type="entry name" value="HTH_XRE"/>
    <property type="match status" value="1"/>
</dbReference>
<dbReference type="GO" id="GO:0016787">
    <property type="term" value="F:hydrolase activity"/>
    <property type="evidence" value="ECO:0007669"/>
    <property type="project" value="UniProtKB-KW"/>
</dbReference>
<gene>
    <name evidence="7" type="ORF">GTQ38_16895</name>
</gene>
<evidence type="ECO:0000313" key="8">
    <source>
        <dbReference type="Proteomes" id="UP000475249"/>
    </source>
</evidence>
<sequence length="584" mass="66672">MPNTSLAERLKFHRKSKGLSQEELSNKASVTVRTIQRIENAEVNPHLNTLKLLAVALDIEVNELLPLENPKEETIKKKWLLLLHATPLIGLFIPLCNVLLPLFIWIHKREGNPVYNQHGVKVINFQITALLLFFLSFISLVTVEKWGFFIFIATIPIIIVIVMFNIIYVIRSEKCYYPLAIPFLKFKPIESINTVALFLLILAFSNCTSEPKPQIERLDGSLISKDSITLKIQQLASEANVHGMAVAIFDNKQAVYKNIVGYKDFPNKLVLTDSTNIYGASLSKAVFSVLVMKLVEDKVIDLDTPLESYLPKRIYEYEPLTRWHDDYSDLKNDSLYPKITARMCLAHTTGFPNWRFFEPDKKLKVLFPPGTKYGYSGEGFVYLQVVLEKITGKGLEELAQEIIFEPLQMKNSAYQWQSRFEEDFAYGHMKNGKNYNKDIDNEPRAGSTLETTAEDYIKFLTAVLNQEILSESSYKEIFSPQIRIHSLKHFGPDAAKTTNKYDNINLSCGLGWLSLETPYGQGFSKGGNGSGFQHYSLIFPESGKGILIMTNSENGESIFKELLNYTFADQYTPWEWSNYVPYNH</sequence>
<name>A0A6L9EG00_9FLAO</name>
<dbReference type="Pfam" id="PF01381">
    <property type="entry name" value="HTH_3"/>
    <property type="match status" value="1"/>
</dbReference>
<reference evidence="7 8" key="1">
    <citation type="submission" date="2020-01" db="EMBL/GenBank/DDBJ databases">
        <title>Bacteria diversity of Porities sp.</title>
        <authorList>
            <person name="Wang G."/>
        </authorList>
    </citation>
    <scope>NUCLEOTIDE SEQUENCE [LARGE SCALE GENOMIC DNA]</scope>
    <source>
        <strain evidence="7 8">R33</strain>
    </source>
</reference>
<accession>A0A6L9EG00</accession>
<organism evidence="7 8">
    <name type="scientific">Poritiphilus flavus</name>
    <dbReference type="NCBI Taxonomy" id="2697053"/>
    <lineage>
        <taxon>Bacteria</taxon>
        <taxon>Pseudomonadati</taxon>
        <taxon>Bacteroidota</taxon>
        <taxon>Flavobacteriia</taxon>
        <taxon>Flavobacteriales</taxon>
        <taxon>Flavobacteriaceae</taxon>
        <taxon>Poritiphilus</taxon>
    </lineage>
</organism>
<dbReference type="Gene3D" id="1.10.260.40">
    <property type="entry name" value="lambda repressor-like DNA-binding domains"/>
    <property type="match status" value="1"/>
</dbReference>
<keyword evidence="4 5" id="KW-0472">Membrane</keyword>
<dbReference type="Proteomes" id="UP000475249">
    <property type="component" value="Unassembled WGS sequence"/>
</dbReference>
<dbReference type="PANTHER" id="PTHR43283">
    <property type="entry name" value="BETA-LACTAMASE-RELATED"/>
    <property type="match status" value="1"/>
</dbReference>
<evidence type="ECO:0000259" key="6">
    <source>
        <dbReference type="PROSITE" id="PS50943"/>
    </source>
</evidence>
<dbReference type="Gene3D" id="3.40.710.10">
    <property type="entry name" value="DD-peptidase/beta-lactamase superfamily"/>
    <property type="match status" value="1"/>
</dbReference>
<dbReference type="InterPro" id="IPR012338">
    <property type="entry name" value="Beta-lactam/transpept-like"/>
</dbReference>
<feature type="domain" description="HTH cro/C1-type" evidence="6">
    <location>
        <begin position="10"/>
        <end position="64"/>
    </location>
</feature>
<dbReference type="InterPro" id="IPR001466">
    <property type="entry name" value="Beta-lactam-related"/>
</dbReference>
<comment type="caution">
    <text evidence="7">The sequence shown here is derived from an EMBL/GenBank/DDBJ whole genome shotgun (WGS) entry which is preliminary data.</text>
</comment>
<keyword evidence="2 5" id="KW-0812">Transmembrane</keyword>
<keyword evidence="7" id="KW-0378">Hydrolase</keyword>
<evidence type="ECO:0000256" key="1">
    <source>
        <dbReference type="ARBA" id="ARBA00004141"/>
    </source>
</evidence>
<keyword evidence="3 5" id="KW-1133">Transmembrane helix</keyword>
<keyword evidence="8" id="KW-1185">Reference proteome</keyword>
<dbReference type="RefSeq" id="WP_161436722.1">
    <property type="nucleotide sequence ID" value="NZ_WXYO01000007.1"/>
</dbReference>
<dbReference type="GO" id="GO:0003677">
    <property type="term" value="F:DNA binding"/>
    <property type="evidence" value="ECO:0007669"/>
    <property type="project" value="InterPro"/>
</dbReference>
<dbReference type="InterPro" id="IPR050789">
    <property type="entry name" value="Diverse_Enzym_Activities"/>
</dbReference>
<dbReference type="AlphaFoldDB" id="A0A6L9EG00"/>
<dbReference type="Pfam" id="PF00144">
    <property type="entry name" value="Beta-lactamase"/>
    <property type="match status" value="1"/>
</dbReference>
<proteinExistence type="predicted"/>
<dbReference type="SMART" id="SM00530">
    <property type="entry name" value="HTH_XRE"/>
    <property type="match status" value="1"/>
</dbReference>
<dbReference type="SUPFAM" id="SSF56601">
    <property type="entry name" value="beta-lactamase/transpeptidase-like"/>
    <property type="match status" value="1"/>
</dbReference>
<evidence type="ECO:0000256" key="5">
    <source>
        <dbReference type="SAM" id="Phobius"/>
    </source>
</evidence>
<dbReference type="InterPro" id="IPR010982">
    <property type="entry name" value="Lambda_DNA-bd_dom_sf"/>
</dbReference>
<feature type="transmembrane region" description="Helical" evidence="5">
    <location>
        <begin position="148"/>
        <end position="171"/>
    </location>
</feature>